<dbReference type="EMBL" id="GL349450">
    <property type="protein sequence ID" value="KNC48100.1"/>
    <property type="molecule type" value="Genomic_DNA"/>
</dbReference>
<proteinExistence type="predicted"/>
<name>A0A0L0D7E0_THETB</name>
<evidence type="ECO:0000313" key="1">
    <source>
        <dbReference type="EMBL" id="KNC48100.1"/>
    </source>
</evidence>
<dbReference type="AlphaFoldDB" id="A0A0L0D7E0"/>
<gene>
    <name evidence="1" type="ORF">AMSG_04330</name>
</gene>
<organism evidence="1 2">
    <name type="scientific">Thecamonas trahens ATCC 50062</name>
    <dbReference type="NCBI Taxonomy" id="461836"/>
    <lineage>
        <taxon>Eukaryota</taxon>
        <taxon>Apusozoa</taxon>
        <taxon>Apusomonadida</taxon>
        <taxon>Apusomonadidae</taxon>
        <taxon>Thecamonas</taxon>
    </lineage>
</organism>
<evidence type="ECO:0000313" key="2">
    <source>
        <dbReference type="Proteomes" id="UP000054408"/>
    </source>
</evidence>
<keyword evidence="2" id="KW-1185">Reference proteome</keyword>
<accession>A0A0L0D7E0</accession>
<dbReference type="GeneID" id="25563880"/>
<dbReference type="RefSeq" id="XP_013758676.1">
    <property type="nucleotide sequence ID" value="XM_013903222.1"/>
</dbReference>
<reference evidence="1 2" key="1">
    <citation type="submission" date="2010-05" db="EMBL/GenBank/DDBJ databases">
        <title>The Genome Sequence of Thecamonas trahens ATCC 50062.</title>
        <authorList>
            <consortium name="The Broad Institute Genome Sequencing Platform"/>
            <person name="Russ C."/>
            <person name="Cuomo C."/>
            <person name="Shea T."/>
            <person name="Young S.K."/>
            <person name="Zeng Q."/>
            <person name="Koehrsen M."/>
            <person name="Haas B."/>
            <person name="Borodovsky M."/>
            <person name="Guigo R."/>
            <person name="Alvarado L."/>
            <person name="Berlin A."/>
            <person name="Bochicchio J."/>
            <person name="Borenstein D."/>
            <person name="Chapman S."/>
            <person name="Chen Z."/>
            <person name="Freedman E."/>
            <person name="Gellesch M."/>
            <person name="Goldberg J."/>
            <person name="Griggs A."/>
            <person name="Gujja S."/>
            <person name="Heilman E."/>
            <person name="Heiman D."/>
            <person name="Hepburn T."/>
            <person name="Howarth C."/>
            <person name="Jen D."/>
            <person name="Larson L."/>
            <person name="Mehta T."/>
            <person name="Park D."/>
            <person name="Pearson M."/>
            <person name="Roberts A."/>
            <person name="Saif S."/>
            <person name="Shenoy N."/>
            <person name="Sisk P."/>
            <person name="Stolte C."/>
            <person name="Sykes S."/>
            <person name="Thomson T."/>
            <person name="Walk T."/>
            <person name="White J."/>
            <person name="Yandava C."/>
            <person name="Burger G."/>
            <person name="Gray M.W."/>
            <person name="Holland P.W.H."/>
            <person name="King N."/>
            <person name="Lang F.B.F."/>
            <person name="Roger A.J."/>
            <person name="Ruiz-Trillo I."/>
            <person name="Lander E."/>
            <person name="Nusbaum C."/>
        </authorList>
    </citation>
    <scope>NUCLEOTIDE SEQUENCE [LARGE SCALE GENOMIC DNA]</scope>
    <source>
        <strain evidence="1 2">ATCC 50062</strain>
    </source>
</reference>
<dbReference type="Proteomes" id="UP000054408">
    <property type="component" value="Unassembled WGS sequence"/>
</dbReference>
<protein>
    <submittedName>
        <fullName evidence="1">Uncharacterized protein</fullName>
    </submittedName>
</protein>
<sequence>MRVLGSATLELLQTLGGSDAGKAGSAATMLAIMARDSGKATTMAALGAFDRIAAQLATAELPLAVRRSMFVLLAALVTVEANVVKLAASQGELLGHVFSVAAMGDAGDPACVAMAAFIAAAAAATEPEVEVDDELAHALLAAAESVAEPEAAADLSRAASANPDNPPHAGVCTNTGCTSCGEPAFLRCAECEFLSSAAETRLQFFSFGSALSE</sequence>